<dbReference type="Pfam" id="PF00440">
    <property type="entry name" value="TetR_N"/>
    <property type="match status" value="1"/>
</dbReference>
<proteinExistence type="predicted"/>
<feature type="domain" description="HTH tetR-type" evidence="4">
    <location>
        <begin position="11"/>
        <end position="71"/>
    </location>
</feature>
<dbReference type="RefSeq" id="WP_343985814.1">
    <property type="nucleotide sequence ID" value="NZ_BAAAJG010000026.1"/>
</dbReference>
<accession>A0ABW4FUA6</accession>
<name>A0ABW4FUA6_9PSEU</name>
<comment type="caution">
    <text evidence="5">The sequence shown here is derived from an EMBL/GenBank/DDBJ whole genome shotgun (WGS) entry which is preliminary data.</text>
</comment>
<feature type="region of interest" description="Disordered" evidence="3">
    <location>
        <begin position="199"/>
        <end position="234"/>
    </location>
</feature>
<protein>
    <submittedName>
        <fullName evidence="5">TetR/AcrR family transcriptional regulator</fullName>
    </submittedName>
</protein>
<evidence type="ECO:0000256" key="2">
    <source>
        <dbReference type="PROSITE-ProRule" id="PRU00335"/>
    </source>
</evidence>
<dbReference type="InterPro" id="IPR050109">
    <property type="entry name" value="HTH-type_TetR-like_transc_reg"/>
</dbReference>
<reference evidence="6" key="1">
    <citation type="journal article" date="2019" name="Int. J. Syst. Evol. Microbiol.">
        <title>The Global Catalogue of Microorganisms (GCM) 10K type strain sequencing project: providing services to taxonomists for standard genome sequencing and annotation.</title>
        <authorList>
            <consortium name="The Broad Institute Genomics Platform"/>
            <consortium name="The Broad Institute Genome Sequencing Center for Infectious Disease"/>
            <person name="Wu L."/>
            <person name="Ma J."/>
        </authorList>
    </citation>
    <scope>NUCLEOTIDE SEQUENCE [LARGE SCALE GENOMIC DNA]</scope>
    <source>
        <strain evidence="6">JCM 12165</strain>
    </source>
</reference>
<organism evidence="5 6">
    <name type="scientific">Pseudonocardia aurantiaca</name>
    <dbReference type="NCBI Taxonomy" id="75290"/>
    <lineage>
        <taxon>Bacteria</taxon>
        <taxon>Bacillati</taxon>
        <taxon>Actinomycetota</taxon>
        <taxon>Actinomycetes</taxon>
        <taxon>Pseudonocardiales</taxon>
        <taxon>Pseudonocardiaceae</taxon>
        <taxon>Pseudonocardia</taxon>
    </lineage>
</organism>
<dbReference type="EMBL" id="JBHUCP010000025">
    <property type="protein sequence ID" value="MFD1533654.1"/>
    <property type="molecule type" value="Genomic_DNA"/>
</dbReference>
<gene>
    <name evidence="5" type="ORF">ACFSCY_29945</name>
</gene>
<dbReference type="PRINTS" id="PR00455">
    <property type="entry name" value="HTHTETR"/>
</dbReference>
<keyword evidence="6" id="KW-1185">Reference proteome</keyword>
<evidence type="ECO:0000313" key="6">
    <source>
        <dbReference type="Proteomes" id="UP001597145"/>
    </source>
</evidence>
<evidence type="ECO:0000256" key="1">
    <source>
        <dbReference type="ARBA" id="ARBA00023125"/>
    </source>
</evidence>
<dbReference type="Proteomes" id="UP001597145">
    <property type="component" value="Unassembled WGS sequence"/>
</dbReference>
<dbReference type="PANTHER" id="PTHR30055:SF226">
    <property type="entry name" value="HTH-TYPE TRANSCRIPTIONAL REGULATOR PKSA"/>
    <property type="match status" value="1"/>
</dbReference>
<feature type="DNA-binding region" description="H-T-H motif" evidence="2">
    <location>
        <begin position="34"/>
        <end position="53"/>
    </location>
</feature>
<keyword evidence="1 2" id="KW-0238">DNA-binding</keyword>
<dbReference type="InterPro" id="IPR009057">
    <property type="entry name" value="Homeodomain-like_sf"/>
</dbReference>
<feature type="compositionally biased region" description="Basic and acidic residues" evidence="3">
    <location>
        <begin position="211"/>
        <end position="234"/>
    </location>
</feature>
<dbReference type="PANTHER" id="PTHR30055">
    <property type="entry name" value="HTH-TYPE TRANSCRIPTIONAL REGULATOR RUTR"/>
    <property type="match status" value="1"/>
</dbReference>
<sequence length="234" mass="24626">MRKIPSQARGRDRVDRILLAAAEEFAAKGFDATTTSAIAARAGTSIGSVYQFFEDKSSIVDALVERYRADLSEIAVGGVHPDHPTGEGPDLAEALDPVVDRLVAYGRANQAFPTLLSLGSNGALHPTGGGVRHALQDVVSRILSAKNDDPVAVERMSGVLTAIVAGLLPSAVGSDDLVPHLKAAMVGYLVQVTSSTQDRWPGSAFPTATRPAEHHGGLTSRPREARLDLGSTRE</sequence>
<evidence type="ECO:0000313" key="5">
    <source>
        <dbReference type="EMBL" id="MFD1533654.1"/>
    </source>
</evidence>
<dbReference type="SUPFAM" id="SSF46689">
    <property type="entry name" value="Homeodomain-like"/>
    <property type="match status" value="1"/>
</dbReference>
<evidence type="ECO:0000256" key="3">
    <source>
        <dbReference type="SAM" id="MobiDB-lite"/>
    </source>
</evidence>
<dbReference type="InterPro" id="IPR001647">
    <property type="entry name" value="HTH_TetR"/>
</dbReference>
<dbReference type="Gene3D" id="1.10.357.10">
    <property type="entry name" value="Tetracycline Repressor, domain 2"/>
    <property type="match status" value="1"/>
</dbReference>
<evidence type="ECO:0000259" key="4">
    <source>
        <dbReference type="PROSITE" id="PS50977"/>
    </source>
</evidence>
<dbReference type="PROSITE" id="PS50977">
    <property type="entry name" value="HTH_TETR_2"/>
    <property type="match status" value="1"/>
</dbReference>